<organism evidence="1 2">
    <name type="scientific">Artomyces pyxidatus</name>
    <dbReference type="NCBI Taxonomy" id="48021"/>
    <lineage>
        <taxon>Eukaryota</taxon>
        <taxon>Fungi</taxon>
        <taxon>Dikarya</taxon>
        <taxon>Basidiomycota</taxon>
        <taxon>Agaricomycotina</taxon>
        <taxon>Agaricomycetes</taxon>
        <taxon>Russulales</taxon>
        <taxon>Auriscalpiaceae</taxon>
        <taxon>Artomyces</taxon>
    </lineage>
</organism>
<proteinExistence type="predicted"/>
<name>A0ACB8T1P1_9AGAM</name>
<evidence type="ECO:0000313" key="2">
    <source>
        <dbReference type="Proteomes" id="UP000814140"/>
    </source>
</evidence>
<keyword evidence="2" id="KW-1185">Reference proteome</keyword>
<dbReference type="EMBL" id="MU277207">
    <property type="protein sequence ID" value="KAI0062433.1"/>
    <property type="molecule type" value="Genomic_DNA"/>
</dbReference>
<evidence type="ECO:0000313" key="1">
    <source>
        <dbReference type="EMBL" id="KAI0062433.1"/>
    </source>
</evidence>
<reference evidence="1" key="1">
    <citation type="submission" date="2021-03" db="EMBL/GenBank/DDBJ databases">
        <authorList>
            <consortium name="DOE Joint Genome Institute"/>
            <person name="Ahrendt S."/>
            <person name="Looney B.P."/>
            <person name="Miyauchi S."/>
            <person name="Morin E."/>
            <person name="Drula E."/>
            <person name="Courty P.E."/>
            <person name="Chicoki N."/>
            <person name="Fauchery L."/>
            <person name="Kohler A."/>
            <person name="Kuo A."/>
            <person name="Labutti K."/>
            <person name="Pangilinan J."/>
            <person name="Lipzen A."/>
            <person name="Riley R."/>
            <person name="Andreopoulos W."/>
            <person name="He G."/>
            <person name="Johnson J."/>
            <person name="Barry K.W."/>
            <person name="Grigoriev I.V."/>
            <person name="Nagy L."/>
            <person name="Hibbett D."/>
            <person name="Henrissat B."/>
            <person name="Matheny P.B."/>
            <person name="Labbe J."/>
            <person name="Martin F."/>
        </authorList>
    </citation>
    <scope>NUCLEOTIDE SEQUENCE</scope>
    <source>
        <strain evidence="1">HHB10654</strain>
    </source>
</reference>
<dbReference type="Proteomes" id="UP000814140">
    <property type="component" value="Unassembled WGS sequence"/>
</dbReference>
<sequence length="199" mass="23416">MSSTEASDDLSGPMQNIPATYAKAKRQYQQLLDRLTPHMLYRWLGTAGLVGVFELRILYSQGWYIVCYAHAIYILNLLLAFLQPKFDPSLQDDLMADELEEGGEDGARSPLPSARDDEFRPFVRRLPEWQFWLSTTRSTLICFFLTFSEVFDVPVYWPILVMYFCVLFVLTMRRQLQHMIKYRYVPFDWGRKTRYGATH</sequence>
<reference evidence="1" key="2">
    <citation type="journal article" date="2022" name="New Phytol.">
        <title>Evolutionary transition to the ectomycorrhizal habit in the genomes of a hyperdiverse lineage of mushroom-forming fungi.</title>
        <authorList>
            <person name="Looney B."/>
            <person name="Miyauchi S."/>
            <person name="Morin E."/>
            <person name="Drula E."/>
            <person name="Courty P.E."/>
            <person name="Kohler A."/>
            <person name="Kuo A."/>
            <person name="LaButti K."/>
            <person name="Pangilinan J."/>
            <person name="Lipzen A."/>
            <person name="Riley R."/>
            <person name="Andreopoulos W."/>
            <person name="He G."/>
            <person name="Johnson J."/>
            <person name="Nolan M."/>
            <person name="Tritt A."/>
            <person name="Barry K.W."/>
            <person name="Grigoriev I.V."/>
            <person name="Nagy L.G."/>
            <person name="Hibbett D."/>
            <person name="Henrissat B."/>
            <person name="Matheny P.B."/>
            <person name="Labbe J."/>
            <person name="Martin F.M."/>
        </authorList>
    </citation>
    <scope>NUCLEOTIDE SEQUENCE</scope>
    <source>
        <strain evidence="1">HHB10654</strain>
    </source>
</reference>
<accession>A0ACB8T1P1</accession>
<comment type="caution">
    <text evidence="1">The sequence shown here is derived from an EMBL/GenBank/DDBJ whole genome shotgun (WGS) entry which is preliminary data.</text>
</comment>
<gene>
    <name evidence="1" type="ORF">BV25DRAFT_1915976</name>
</gene>
<protein>
    <submittedName>
        <fullName evidence="1">Retrieval of early ER protein Rer1</fullName>
    </submittedName>
</protein>